<dbReference type="Gene3D" id="2.30.30.40">
    <property type="entry name" value="SH3 Domains"/>
    <property type="match status" value="1"/>
</dbReference>
<dbReference type="RefSeq" id="WP_140172252.1">
    <property type="nucleotide sequence ID" value="NZ_CAHPQZ010000035.1"/>
</dbReference>
<dbReference type="PIRSF" id="PIRSF034961">
    <property type="entry name" value="UCP034961_SH3_2"/>
    <property type="match status" value="1"/>
</dbReference>
<evidence type="ECO:0000313" key="4">
    <source>
        <dbReference type="Proteomes" id="UP000682358"/>
    </source>
</evidence>
<protein>
    <submittedName>
        <fullName evidence="3">SH3 domain-containing protein</fullName>
    </submittedName>
</protein>
<organism evidence="3 4">
    <name type="scientific">Providencia rettgeri</name>
    <dbReference type="NCBI Taxonomy" id="587"/>
    <lineage>
        <taxon>Bacteria</taxon>
        <taxon>Pseudomonadati</taxon>
        <taxon>Pseudomonadota</taxon>
        <taxon>Gammaproteobacteria</taxon>
        <taxon>Enterobacterales</taxon>
        <taxon>Morganellaceae</taxon>
        <taxon>Providencia</taxon>
    </lineage>
</organism>
<dbReference type="EMBL" id="CP076405">
    <property type="protein sequence ID" value="QWQ22387.1"/>
    <property type="molecule type" value="Genomic_DNA"/>
</dbReference>
<dbReference type="InterPro" id="IPR001452">
    <property type="entry name" value="SH3_domain"/>
</dbReference>
<dbReference type="InterPro" id="IPR014593">
    <property type="entry name" value="UCP034961_SH3_2"/>
</dbReference>
<dbReference type="SMART" id="SM00326">
    <property type="entry name" value="SH3"/>
    <property type="match status" value="2"/>
</dbReference>
<dbReference type="AlphaFoldDB" id="A0AAJ4NKU1"/>
<name>A0AAJ4NKU1_PRORE</name>
<feature type="domain" description="SH3" evidence="2">
    <location>
        <begin position="62"/>
        <end position="119"/>
    </location>
</feature>
<accession>A0AAJ4NKU1</accession>
<evidence type="ECO:0000256" key="1">
    <source>
        <dbReference type="ARBA" id="ARBA00022443"/>
    </source>
</evidence>
<evidence type="ECO:0000259" key="2">
    <source>
        <dbReference type="PROSITE" id="PS50002"/>
    </source>
</evidence>
<dbReference type="InterPro" id="IPR036028">
    <property type="entry name" value="SH3-like_dom_sf"/>
</dbReference>
<gene>
    <name evidence="3" type="ORF">KOF27_08795</name>
</gene>
<dbReference type="SUPFAM" id="SSF50044">
    <property type="entry name" value="SH3-domain"/>
    <property type="match status" value="2"/>
</dbReference>
<sequence length="126" mass="14195">MKKQLIVIKRHISEYPNPIHFSAGNLLTVGEKYVGDEGWDDWYLCSFNGLSGWVPKQLIELTSETTGVAKESYSALELNVETQEHVIGYKKTNGWIWCEKLDTGEQGWIPALNLKEIELSGSVTPP</sequence>
<evidence type="ECO:0000313" key="3">
    <source>
        <dbReference type="EMBL" id="QWQ22387.1"/>
    </source>
</evidence>
<dbReference type="PROSITE" id="PS50002">
    <property type="entry name" value="SH3"/>
    <property type="match status" value="1"/>
</dbReference>
<dbReference type="Pfam" id="PF07653">
    <property type="entry name" value="SH3_2"/>
    <property type="match status" value="1"/>
</dbReference>
<proteinExistence type="predicted"/>
<dbReference type="Proteomes" id="UP000682358">
    <property type="component" value="Chromosome"/>
</dbReference>
<keyword evidence="1" id="KW-0728">SH3 domain</keyword>
<reference evidence="3" key="1">
    <citation type="submission" date="2021-06" db="EMBL/GenBank/DDBJ databases">
        <title>Emergence of genetically related NDM-1-producing Providencia rettgeri strains in Argentina.</title>
        <authorList>
            <person name="Pasteran F."/>
            <person name="Meo A."/>
            <person name="Gomez S."/>
            <person name="Derdoy L."/>
            <person name="Albronoz E."/>
            <person name="Faccone D."/>
            <person name="Guerriero L."/>
            <person name="Archuby D."/>
            <person name="Tarzia A."/>
            <person name="Lopez M."/>
            <person name="Corso A."/>
        </authorList>
    </citation>
    <scope>NUCLEOTIDE SEQUENCE</scope>
    <source>
        <strain evidence="3">PreM15628</strain>
    </source>
</reference>